<dbReference type="GO" id="GO:0034511">
    <property type="term" value="F:U3 snoRNA binding"/>
    <property type="evidence" value="ECO:0007669"/>
    <property type="project" value="InterPro"/>
</dbReference>
<dbReference type="InterPro" id="IPR001680">
    <property type="entry name" value="WD40_rpt"/>
</dbReference>
<keyword evidence="8" id="KW-1185">Reference proteome</keyword>
<proteinExistence type="predicted"/>
<evidence type="ECO:0000256" key="3">
    <source>
        <dbReference type="ARBA" id="ARBA00022737"/>
    </source>
</evidence>
<feature type="region of interest" description="Disordered" evidence="6">
    <location>
        <begin position="50"/>
        <end position="74"/>
    </location>
</feature>
<dbReference type="EMBL" id="GL377729">
    <property type="protein sequence ID" value="EFJ05326.1"/>
    <property type="molecule type" value="Genomic_DNA"/>
</dbReference>
<dbReference type="Gene3D" id="2.130.10.10">
    <property type="entry name" value="YVTN repeat-like/Quinoprotein amine dehydrogenase"/>
    <property type="match status" value="1"/>
</dbReference>
<dbReference type="GO" id="GO:0032040">
    <property type="term" value="C:small-subunit processome"/>
    <property type="evidence" value="ECO:0000318"/>
    <property type="project" value="GO_Central"/>
</dbReference>
<dbReference type="PANTHER" id="PTHR19865">
    <property type="entry name" value="U3 SMALL NUCLEOLAR RNA INTERACTING PROTEIN 2"/>
    <property type="match status" value="1"/>
</dbReference>
<dbReference type="GO" id="GO:0030515">
    <property type="term" value="F:snoRNA binding"/>
    <property type="evidence" value="ECO:0000318"/>
    <property type="project" value="GO_Central"/>
</dbReference>
<dbReference type="InterPro" id="IPR019775">
    <property type="entry name" value="WD40_repeat_CS"/>
</dbReference>
<dbReference type="SMART" id="SM00320">
    <property type="entry name" value="WD40"/>
    <property type="match status" value="6"/>
</dbReference>
<protein>
    <submittedName>
        <fullName evidence="7">Uncharacterized protein</fullName>
    </submittedName>
</protein>
<feature type="repeat" description="WD" evidence="5">
    <location>
        <begin position="209"/>
        <end position="250"/>
    </location>
</feature>
<dbReference type="PRINTS" id="PR00320">
    <property type="entry name" value="GPROTEINBRPT"/>
</dbReference>
<dbReference type="OMA" id="DEYKWPS"/>
<feature type="non-terminal residue" evidence="7">
    <location>
        <position position="1"/>
    </location>
</feature>
<evidence type="ECO:0000256" key="5">
    <source>
        <dbReference type="PROSITE-ProRule" id="PRU00221"/>
    </source>
</evidence>
<dbReference type="PROSITE" id="PS50082">
    <property type="entry name" value="WD_REPEATS_2"/>
    <property type="match status" value="4"/>
</dbReference>
<evidence type="ECO:0000313" key="7">
    <source>
        <dbReference type="EMBL" id="EFJ05326.1"/>
    </source>
</evidence>
<dbReference type="SUPFAM" id="SSF50978">
    <property type="entry name" value="WD40 repeat-like"/>
    <property type="match status" value="1"/>
</dbReference>
<dbReference type="Gramene" id="EFJ05326">
    <property type="protein sequence ID" value="EFJ05326"/>
    <property type="gene ID" value="SELMODRAFT_43293"/>
</dbReference>
<accession>D8TDF4</accession>
<feature type="non-terminal residue" evidence="7">
    <location>
        <position position="407"/>
    </location>
</feature>
<gene>
    <name evidence="7" type="ORF">SELMODRAFT_43293</name>
</gene>
<dbReference type="HOGENOM" id="CLU_014017_1_1_1"/>
<feature type="repeat" description="WD" evidence="5">
    <location>
        <begin position="113"/>
        <end position="154"/>
    </location>
</feature>
<feature type="compositionally biased region" description="Acidic residues" evidence="6">
    <location>
        <begin position="21"/>
        <end position="30"/>
    </location>
</feature>
<evidence type="ECO:0000313" key="8">
    <source>
        <dbReference type="Proteomes" id="UP000001514"/>
    </source>
</evidence>
<feature type="repeat" description="WD" evidence="5">
    <location>
        <begin position="251"/>
        <end position="283"/>
    </location>
</feature>
<comment type="subcellular location">
    <subcellularLocation>
        <location evidence="1">Nucleus</location>
    </subcellularLocation>
</comment>
<reference evidence="7 8" key="1">
    <citation type="journal article" date="2011" name="Science">
        <title>The Selaginella genome identifies genetic changes associated with the evolution of vascular plants.</title>
        <authorList>
            <person name="Banks J.A."/>
            <person name="Nishiyama T."/>
            <person name="Hasebe M."/>
            <person name="Bowman J.L."/>
            <person name="Gribskov M."/>
            <person name="dePamphilis C."/>
            <person name="Albert V.A."/>
            <person name="Aono N."/>
            <person name="Aoyama T."/>
            <person name="Ambrose B.A."/>
            <person name="Ashton N.W."/>
            <person name="Axtell M.J."/>
            <person name="Barker E."/>
            <person name="Barker M.S."/>
            <person name="Bennetzen J.L."/>
            <person name="Bonawitz N.D."/>
            <person name="Chapple C."/>
            <person name="Cheng C."/>
            <person name="Correa L.G."/>
            <person name="Dacre M."/>
            <person name="DeBarry J."/>
            <person name="Dreyer I."/>
            <person name="Elias M."/>
            <person name="Engstrom E.M."/>
            <person name="Estelle M."/>
            <person name="Feng L."/>
            <person name="Finet C."/>
            <person name="Floyd S.K."/>
            <person name="Frommer W.B."/>
            <person name="Fujita T."/>
            <person name="Gramzow L."/>
            <person name="Gutensohn M."/>
            <person name="Harholt J."/>
            <person name="Hattori M."/>
            <person name="Heyl A."/>
            <person name="Hirai T."/>
            <person name="Hiwatashi Y."/>
            <person name="Ishikawa M."/>
            <person name="Iwata M."/>
            <person name="Karol K.G."/>
            <person name="Koehler B."/>
            <person name="Kolukisaoglu U."/>
            <person name="Kubo M."/>
            <person name="Kurata T."/>
            <person name="Lalonde S."/>
            <person name="Li K."/>
            <person name="Li Y."/>
            <person name="Litt A."/>
            <person name="Lyons E."/>
            <person name="Manning G."/>
            <person name="Maruyama T."/>
            <person name="Michael T.P."/>
            <person name="Mikami K."/>
            <person name="Miyazaki S."/>
            <person name="Morinaga S."/>
            <person name="Murata T."/>
            <person name="Mueller-Roeber B."/>
            <person name="Nelson D.R."/>
            <person name="Obara M."/>
            <person name="Oguri Y."/>
            <person name="Olmstead R.G."/>
            <person name="Onodera N."/>
            <person name="Petersen B.L."/>
            <person name="Pils B."/>
            <person name="Prigge M."/>
            <person name="Rensing S.A."/>
            <person name="Riano-Pachon D.M."/>
            <person name="Roberts A.W."/>
            <person name="Sato Y."/>
            <person name="Scheller H.V."/>
            <person name="Schulz B."/>
            <person name="Schulz C."/>
            <person name="Shakirov E.V."/>
            <person name="Shibagaki N."/>
            <person name="Shinohara N."/>
            <person name="Shippen D.E."/>
            <person name="Soerensen I."/>
            <person name="Sotooka R."/>
            <person name="Sugimoto N."/>
            <person name="Sugita M."/>
            <person name="Sumikawa N."/>
            <person name="Tanurdzic M."/>
            <person name="Theissen G."/>
            <person name="Ulvskov P."/>
            <person name="Wakazuki S."/>
            <person name="Weng J.K."/>
            <person name="Willats W.W."/>
            <person name="Wipf D."/>
            <person name="Wolf P.G."/>
            <person name="Yang L."/>
            <person name="Zimmer A.D."/>
            <person name="Zhu Q."/>
            <person name="Mitros T."/>
            <person name="Hellsten U."/>
            <person name="Loque D."/>
            <person name="Otillar R."/>
            <person name="Salamov A."/>
            <person name="Schmutz J."/>
            <person name="Shapiro H."/>
            <person name="Lindquist E."/>
            <person name="Lucas S."/>
            <person name="Rokhsar D."/>
            <person name="Grigoriev I.V."/>
        </authorList>
    </citation>
    <scope>NUCLEOTIDE SEQUENCE [LARGE SCALE GENOMIC DNA]</scope>
</reference>
<feature type="repeat" description="WD" evidence="5">
    <location>
        <begin position="167"/>
        <end position="208"/>
    </location>
</feature>
<feature type="compositionally biased region" description="Acidic residues" evidence="6">
    <location>
        <begin position="1"/>
        <end position="13"/>
    </location>
</feature>
<evidence type="ECO:0000256" key="2">
    <source>
        <dbReference type="ARBA" id="ARBA00022574"/>
    </source>
</evidence>
<name>D8TDF4_SELML</name>
<dbReference type="InterPro" id="IPR020472">
    <property type="entry name" value="WD40_PAC1"/>
</dbReference>
<dbReference type="CDD" id="cd00200">
    <property type="entry name" value="WD40"/>
    <property type="match status" value="1"/>
</dbReference>
<dbReference type="Pfam" id="PF00400">
    <property type="entry name" value="WD40"/>
    <property type="match status" value="6"/>
</dbReference>
<dbReference type="InterPro" id="IPR039241">
    <property type="entry name" value="Rrp9-like"/>
</dbReference>
<feature type="compositionally biased region" description="Acidic residues" evidence="6">
    <location>
        <begin position="54"/>
        <end position="66"/>
    </location>
</feature>
<evidence type="ECO:0000256" key="6">
    <source>
        <dbReference type="SAM" id="MobiDB-lite"/>
    </source>
</evidence>
<dbReference type="FunCoup" id="D8TDF4">
    <property type="interactions" value="3826"/>
</dbReference>
<dbReference type="PROSITE" id="PS50294">
    <property type="entry name" value="WD_REPEATS_REGION"/>
    <property type="match status" value="2"/>
</dbReference>
<feature type="region of interest" description="Disordered" evidence="6">
    <location>
        <begin position="1"/>
        <end position="33"/>
    </location>
</feature>
<evidence type="ECO:0000256" key="4">
    <source>
        <dbReference type="ARBA" id="ARBA00023242"/>
    </source>
</evidence>
<sequence>EDDFFDGASSEEENAAREEEVAADDGEDLEETVHEKKVRLAKAYLEKLKAKAAEEEEDQGDEEVGEDERQGRRDSVVADLLRQEQLEESGKIQRKIASRLLLPEVPSEGNLLIRKHRLSVTALALTEDEKWGFSGSKDGLLLQWDVETGKCFRYERPKPEKSAEAGKKPSSSRILALAVDSSGRYLASGGPDRSVHLWDVRTQAHIQAFPGHRGAITSLAFRQGTTQLFSGSSDRTLKLWSAEDRSYMDTLFGHQSELVSVDCLRQERVLSAGRDRTLRLWKVFHFVAQVPEETQLVFRGYTASIESCCCITNGEFLSGADDGSVALWSAVRKKPVYIAKSAHGPKVEEHRNASCGAIEAWVGAVATCRGSDLVASGAGDGKIQLWSVEDGNKSLKPLHTLPAVSFL</sequence>
<dbReference type="InParanoid" id="D8TDF4"/>
<dbReference type="eggNOG" id="KOG0299">
    <property type="taxonomic scope" value="Eukaryota"/>
</dbReference>
<dbReference type="InterPro" id="IPR015943">
    <property type="entry name" value="WD40/YVTN_repeat-like_dom_sf"/>
</dbReference>
<dbReference type="Proteomes" id="UP000001514">
    <property type="component" value="Unassembled WGS sequence"/>
</dbReference>
<keyword evidence="4" id="KW-0539">Nucleus</keyword>
<dbReference type="STRING" id="88036.D8TDF4"/>
<evidence type="ECO:0000256" key="1">
    <source>
        <dbReference type="ARBA" id="ARBA00004123"/>
    </source>
</evidence>
<keyword evidence="3" id="KW-0677">Repeat</keyword>
<keyword evidence="2 5" id="KW-0853">WD repeat</keyword>
<dbReference type="PROSITE" id="PS00678">
    <property type="entry name" value="WD_REPEATS_1"/>
    <property type="match status" value="1"/>
</dbReference>
<organism evidence="8">
    <name type="scientific">Selaginella moellendorffii</name>
    <name type="common">Spikemoss</name>
    <dbReference type="NCBI Taxonomy" id="88036"/>
    <lineage>
        <taxon>Eukaryota</taxon>
        <taxon>Viridiplantae</taxon>
        <taxon>Streptophyta</taxon>
        <taxon>Embryophyta</taxon>
        <taxon>Tracheophyta</taxon>
        <taxon>Lycopodiopsida</taxon>
        <taxon>Selaginellales</taxon>
        <taxon>Selaginellaceae</taxon>
        <taxon>Selaginella</taxon>
    </lineage>
</organism>
<dbReference type="AlphaFoldDB" id="D8TDF4"/>
<dbReference type="PANTHER" id="PTHR19865:SF0">
    <property type="entry name" value="U3 SMALL NUCLEOLAR RNA-INTERACTING PROTEIN 2"/>
    <property type="match status" value="1"/>
</dbReference>
<dbReference type="KEGG" id="smo:SELMODRAFT_43293"/>
<dbReference type="InterPro" id="IPR036322">
    <property type="entry name" value="WD40_repeat_dom_sf"/>
</dbReference>